<feature type="signal peptide" evidence="2">
    <location>
        <begin position="1"/>
        <end position="19"/>
    </location>
</feature>
<dbReference type="RefSeq" id="WP_123639505.1">
    <property type="nucleotide sequence ID" value="NZ_RJUK01000004.1"/>
</dbReference>
<organism evidence="3 4">
    <name type="scientific">Marinimicrobium koreense</name>
    <dbReference type="NCBI Taxonomy" id="306545"/>
    <lineage>
        <taxon>Bacteria</taxon>
        <taxon>Pseudomonadati</taxon>
        <taxon>Pseudomonadota</taxon>
        <taxon>Gammaproteobacteria</taxon>
        <taxon>Cellvibrionales</taxon>
        <taxon>Cellvibrionaceae</taxon>
        <taxon>Marinimicrobium</taxon>
    </lineage>
</organism>
<keyword evidence="4" id="KW-1185">Reference proteome</keyword>
<evidence type="ECO:0008006" key="5">
    <source>
        <dbReference type="Google" id="ProtNLM"/>
    </source>
</evidence>
<accession>A0A3N1NWF3</accession>
<sequence length="877" mass="96056">MKKQIGYIALLACAFGLQACGGSMLDTPDSEKHKLIPEPVQGDEGRPRPSENAPVLSSDGSQLLDATGESVLLRGVNLQYGDNPLERINGITSIQEVGSNVVRLQLRSDTTADELEAALLTAVDAGLLAIVTYWEPEVACAADDEALFGAVNDLWLSEWVPVLVQDRFQPHVMLNLASKWGPTGIFNSYSQGYRIYIDNYKAVIRQMRRAGFRNPIVIDAPGCGQDYHAFLGNRGRELLAADDEENIVLSVHAFGSRWRDRDDMASAMELLKGERIPVVVSEFGDANAEEDAIRHQDLMVLAAGDKAAQLPIDWQTPDDKAGYLAVLPESVSVLGREVSMEVYLDEDYMQAAEGEGVMGLQMYLRDSEGRYANLGWNSADSLQANRWSSLKKVVQDDSSFGWAEDGFDASSVIKIGLELVANGKNPEVNGELRIDNIKVIEASVPELLREWTFDDGVADWAPASWEDPQTGVSEVDGALALTREAGDGEVLALSGAMDGVSYSGQVEITLDVLVPAAYGDASQELYFTVLSNTAGWQTANYLGAGDVTFGEWTTLTFEAEWAGGSDLGIQMGNLNGSVEPILFDNITVLGLPEEQVAFEWGTQYQSDFTEGTDGWAVLGWHTLPVSVSAEDGALVMSPRPSEAGDTSDDNNRTFAVQKNNLNEVENFNLNSESLEMTLTLQLDEAYAQAPEDFEFRVFIQDANWSNHTNLAVWTIEDLTPGEWVTKEFVMELPEGFERNGTPQHFGFQVFGVSDMPDAPIKVGEMRIEGDIPLEVEEEVVQLIDFHYAEQFDWLEVDMVEGGLVADDLLADVASFERSAPFSWLAWTWIDNSESATGFDLSNSEETSVDLTDRGEQVVHGKGGLMETSIPASFPEAE</sequence>
<evidence type="ECO:0000313" key="4">
    <source>
        <dbReference type="Proteomes" id="UP000273643"/>
    </source>
</evidence>
<dbReference type="Gene3D" id="2.60.120.260">
    <property type="entry name" value="Galactose-binding domain-like"/>
    <property type="match status" value="1"/>
</dbReference>
<dbReference type="Gene3D" id="3.20.20.80">
    <property type="entry name" value="Glycosidases"/>
    <property type="match status" value="1"/>
</dbReference>
<protein>
    <recommendedName>
        <fullName evidence="5">Cellulase (Glycosyl hydrolase family 5)</fullName>
    </recommendedName>
</protein>
<evidence type="ECO:0000256" key="2">
    <source>
        <dbReference type="SAM" id="SignalP"/>
    </source>
</evidence>
<dbReference type="AlphaFoldDB" id="A0A3N1NWF3"/>
<proteinExistence type="predicted"/>
<gene>
    <name evidence="3" type="ORF">EDC38_3151</name>
</gene>
<keyword evidence="2" id="KW-0732">Signal</keyword>
<evidence type="ECO:0000256" key="1">
    <source>
        <dbReference type="SAM" id="MobiDB-lite"/>
    </source>
</evidence>
<feature type="region of interest" description="Disordered" evidence="1">
    <location>
        <begin position="29"/>
        <end position="60"/>
    </location>
</feature>
<dbReference type="InterPro" id="IPR017853">
    <property type="entry name" value="GH"/>
</dbReference>
<dbReference type="EMBL" id="RJUK01000004">
    <property type="protein sequence ID" value="ROQ17036.1"/>
    <property type="molecule type" value="Genomic_DNA"/>
</dbReference>
<dbReference type="Proteomes" id="UP000273643">
    <property type="component" value="Unassembled WGS sequence"/>
</dbReference>
<comment type="caution">
    <text evidence="3">The sequence shown here is derived from an EMBL/GenBank/DDBJ whole genome shotgun (WGS) entry which is preliminary data.</text>
</comment>
<dbReference type="PROSITE" id="PS51257">
    <property type="entry name" value="PROKAR_LIPOPROTEIN"/>
    <property type="match status" value="1"/>
</dbReference>
<dbReference type="OrthoDB" id="5694345at2"/>
<reference evidence="3 4" key="1">
    <citation type="submission" date="2018-11" db="EMBL/GenBank/DDBJ databases">
        <title>Genomic Encyclopedia of Type Strains, Phase IV (KMG-IV): sequencing the most valuable type-strain genomes for metagenomic binning, comparative biology and taxonomic classification.</title>
        <authorList>
            <person name="Goeker M."/>
        </authorList>
    </citation>
    <scope>NUCLEOTIDE SEQUENCE [LARGE SCALE GENOMIC DNA]</scope>
    <source>
        <strain evidence="3 4">DSM 16974</strain>
    </source>
</reference>
<dbReference type="SUPFAM" id="SSF51445">
    <property type="entry name" value="(Trans)glycosidases"/>
    <property type="match status" value="1"/>
</dbReference>
<name>A0A3N1NWF3_9GAMM</name>
<evidence type="ECO:0000313" key="3">
    <source>
        <dbReference type="EMBL" id="ROQ17036.1"/>
    </source>
</evidence>
<feature type="chain" id="PRO_5018148530" description="Cellulase (Glycosyl hydrolase family 5)" evidence="2">
    <location>
        <begin position="20"/>
        <end position="877"/>
    </location>
</feature>